<protein>
    <submittedName>
        <fullName evidence="1">Uncharacterized protein</fullName>
    </submittedName>
</protein>
<dbReference type="EMBL" id="MU394282">
    <property type="protein sequence ID" value="KAI6092806.1"/>
    <property type="molecule type" value="Genomic_DNA"/>
</dbReference>
<sequence length="750" mass="81403">MAGHHFQGRGHSHGHQHFHSRALHLELEQPNQLDTRAAIVNAASEGVDVVVSQVMARENNLDEKPVGGSNALTIALSVCLPLGLAVVVLVVVYIRASRRRRIEDAADKYKSMDFGLDEATVTKGGKRRSIFGEKKDPSHKTQLSMDMNLSSPYLLPPHMQDSRESLNSLAKGLHQNDDPYRPVTSYANSDVGSLRSFARGPDRDSSVYGGKPRSIADRDPSRNRPTINTRADLPPRQRSLPSSPLQPLPPVAQPLSARESTGDVPPLPTKNEFRFVDDSSAVPHVPEIQVPAAIASPLSPSPPNSRPLSNESAGANQSNARTANNVDSMTLPKFDSQQGLGIADTRASQNSADIPLRDSSALPARPPRKESLPVGSDFAQDYQDYAAHFQVDAPNHDNDELHMPHMPDEHEYPHSASLGVPQQDNKRLSVGFRPLPPDEFLESEDPEFRANRIRSFYKEYFDDSAPKTDAGRPPPIPQQAQQATYYEDYDAGYLGDTAFFDPETNAFVMPYAQPVTRRAMTPPPKSRRPMPGGPGPRGPHGPHGPHGSMGMPVGPHGRPRAGSTMSAARWAPMSPRPGSSASNQRFPGAKPKKPLPPPIALSTLPTPSKLKDDSFALMGAIDFAPPPTFKDVQRGRSQSPLGERRPYALNTPIHSPLVSAFDDTPALPSPHLLRKSGTFTALDFAPPRRFKDPDSMSDSGSVVSNRSGISSANLSAIRGGAGRVSRLPGDTVFTQASMGDTLKPSWNMRD</sequence>
<organism evidence="1 2">
    <name type="scientific">Hypoxylon rubiginosum</name>
    <dbReference type="NCBI Taxonomy" id="110542"/>
    <lineage>
        <taxon>Eukaryota</taxon>
        <taxon>Fungi</taxon>
        <taxon>Dikarya</taxon>
        <taxon>Ascomycota</taxon>
        <taxon>Pezizomycotina</taxon>
        <taxon>Sordariomycetes</taxon>
        <taxon>Xylariomycetidae</taxon>
        <taxon>Xylariales</taxon>
        <taxon>Hypoxylaceae</taxon>
        <taxon>Hypoxylon</taxon>
    </lineage>
</organism>
<evidence type="ECO:0000313" key="2">
    <source>
        <dbReference type="Proteomes" id="UP001497680"/>
    </source>
</evidence>
<accession>A0ACC0DIY7</accession>
<keyword evidence="2" id="KW-1185">Reference proteome</keyword>
<reference evidence="1 2" key="1">
    <citation type="journal article" date="2022" name="New Phytol.">
        <title>Ecological generalism drives hyperdiversity of secondary metabolite gene clusters in xylarialean endophytes.</title>
        <authorList>
            <person name="Franco M.E.E."/>
            <person name="Wisecaver J.H."/>
            <person name="Arnold A.E."/>
            <person name="Ju Y.M."/>
            <person name="Slot J.C."/>
            <person name="Ahrendt S."/>
            <person name="Moore L.P."/>
            <person name="Eastman K.E."/>
            <person name="Scott K."/>
            <person name="Konkel Z."/>
            <person name="Mondo S.J."/>
            <person name="Kuo A."/>
            <person name="Hayes R.D."/>
            <person name="Haridas S."/>
            <person name="Andreopoulos B."/>
            <person name="Riley R."/>
            <person name="LaButti K."/>
            <person name="Pangilinan J."/>
            <person name="Lipzen A."/>
            <person name="Amirebrahimi M."/>
            <person name="Yan J."/>
            <person name="Adam C."/>
            <person name="Keymanesh K."/>
            <person name="Ng V."/>
            <person name="Louie K."/>
            <person name="Northen T."/>
            <person name="Drula E."/>
            <person name="Henrissat B."/>
            <person name="Hsieh H.M."/>
            <person name="Youens-Clark K."/>
            <person name="Lutzoni F."/>
            <person name="Miadlikowska J."/>
            <person name="Eastwood D.C."/>
            <person name="Hamelin R.C."/>
            <person name="Grigoriev I.V."/>
            <person name="U'Ren J.M."/>
        </authorList>
    </citation>
    <scope>NUCLEOTIDE SEQUENCE [LARGE SCALE GENOMIC DNA]</scope>
    <source>
        <strain evidence="1 2">ER1909</strain>
    </source>
</reference>
<comment type="caution">
    <text evidence="1">The sequence shown here is derived from an EMBL/GenBank/DDBJ whole genome shotgun (WGS) entry which is preliminary data.</text>
</comment>
<gene>
    <name evidence="1" type="ORF">F4821DRAFT_223335</name>
</gene>
<name>A0ACC0DIY7_9PEZI</name>
<evidence type="ECO:0000313" key="1">
    <source>
        <dbReference type="EMBL" id="KAI6092806.1"/>
    </source>
</evidence>
<dbReference type="Proteomes" id="UP001497680">
    <property type="component" value="Unassembled WGS sequence"/>
</dbReference>
<proteinExistence type="predicted"/>